<dbReference type="Proteomes" id="UP001500459">
    <property type="component" value="Unassembled WGS sequence"/>
</dbReference>
<dbReference type="Pfam" id="PF04717">
    <property type="entry name" value="Phage_base_V"/>
    <property type="match status" value="1"/>
</dbReference>
<evidence type="ECO:0000259" key="1">
    <source>
        <dbReference type="Pfam" id="PF04717"/>
    </source>
</evidence>
<dbReference type="Gene3D" id="3.55.50.10">
    <property type="entry name" value="Baseplate protein-like domains"/>
    <property type="match status" value="1"/>
</dbReference>
<accession>A0ABP7X8U6</accession>
<comment type="caution">
    <text evidence="2">The sequence shown here is derived from an EMBL/GenBank/DDBJ whole genome shotgun (WGS) entry which is preliminary data.</text>
</comment>
<evidence type="ECO:0000313" key="2">
    <source>
        <dbReference type="EMBL" id="GAA4107048.1"/>
    </source>
</evidence>
<keyword evidence="3" id="KW-1185">Reference proteome</keyword>
<gene>
    <name evidence="2" type="ORF">GCM10022393_01960</name>
</gene>
<evidence type="ECO:0000313" key="3">
    <source>
        <dbReference type="Proteomes" id="UP001500459"/>
    </source>
</evidence>
<dbReference type="EMBL" id="BAABCW010000001">
    <property type="protein sequence ID" value="GAA4107048.1"/>
    <property type="molecule type" value="Genomic_DNA"/>
</dbReference>
<dbReference type="SUPFAM" id="SSF69279">
    <property type="entry name" value="Phage tail proteins"/>
    <property type="match status" value="1"/>
</dbReference>
<dbReference type="Gene3D" id="2.40.50.230">
    <property type="entry name" value="Gp5 N-terminal domain"/>
    <property type="match status" value="1"/>
</dbReference>
<dbReference type="Gene3D" id="2.30.110.50">
    <property type="match status" value="1"/>
</dbReference>
<dbReference type="Gene3D" id="4.10.220.110">
    <property type="match status" value="1"/>
</dbReference>
<protein>
    <submittedName>
        <fullName evidence="2">Phage baseplate assembly protein V</fullName>
    </submittedName>
</protein>
<dbReference type="Pfam" id="PF05954">
    <property type="entry name" value="Phage_GPD"/>
    <property type="match status" value="1"/>
</dbReference>
<organism evidence="2 3">
    <name type="scientific">Aquimarina addita</name>
    <dbReference type="NCBI Taxonomy" id="870485"/>
    <lineage>
        <taxon>Bacteria</taxon>
        <taxon>Pseudomonadati</taxon>
        <taxon>Bacteroidota</taxon>
        <taxon>Flavobacteriia</taxon>
        <taxon>Flavobacteriales</taxon>
        <taxon>Flavobacteriaceae</taxon>
        <taxon>Aquimarina</taxon>
    </lineage>
</organism>
<dbReference type="RefSeq" id="WP_344923944.1">
    <property type="nucleotide sequence ID" value="NZ_BAABCW010000001.1"/>
</dbReference>
<proteinExistence type="predicted"/>
<dbReference type="InterPro" id="IPR037026">
    <property type="entry name" value="Vgr_OB-fold_dom_sf"/>
</dbReference>
<feature type="domain" description="Gp5/Type VI secretion system Vgr protein OB-fold" evidence="1">
    <location>
        <begin position="368"/>
        <end position="442"/>
    </location>
</feature>
<dbReference type="SUPFAM" id="SSF69255">
    <property type="entry name" value="gp5 N-terminal domain-like"/>
    <property type="match status" value="1"/>
</dbReference>
<dbReference type="SUPFAM" id="SSF69349">
    <property type="entry name" value="Phage fibre proteins"/>
    <property type="match status" value="1"/>
</dbReference>
<dbReference type="InterPro" id="IPR006531">
    <property type="entry name" value="Gp5/Vgr_OB"/>
</dbReference>
<sequence>MALQSNIQIYIGGSLIGAFKELTLDQEIDMHHNLRLVCRRDVLERISKNSEDESKDLLGQTIQVSVSSLKAVSGYAELKFNGIVTEVKSTKGFLNQTGDLIVITANSNSILTDDGPHYASYSDVDLVSILNTVFQKYDRSKLSTVIQPKLSSSLHYSVQNGESSYGYASRLASQYGEWFYYDGEELIFGKPQNTDEVSLTYGVDLQEFSRNLRPISNSYSFFTNDYLTDDQHEMATTDVSGGAMNGYNGFASRKSQEMYPHKTNVFLNTYNDAQVKQRLDTLVEEQKKAAEVQQVLISGKSDNPGVSLGRIVKIQGGEGDQGKFRITKVKHAATENGKYVNQFEGVSIEQDVYPKTNIMAHPSSTNQIAVVTDNADPEGMSRIQVQFQWQKPLGEYTPWLRVMTPHSGGEKGFHFIPEIGEEVLIGFEGGNAERPFVLGAMYNGNANSKSWNTDKNDVKAIRTRSGHTIELNDTKGGEFITITDKNQNFINIDTANNNITITALEKMTFNAKNMELNVEENLDINVGNDKTERIAKNHQVHTSNSIEFASQTKSVNVNLSYVQSAGSASLVTLAGDLTMHAKGVSTLQGNADVKISKG</sequence>
<reference evidence="3" key="1">
    <citation type="journal article" date="2019" name="Int. J. Syst. Evol. Microbiol.">
        <title>The Global Catalogue of Microorganisms (GCM) 10K type strain sequencing project: providing services to taxonomists for standard genome sequencing and annotation.</title>
        <authorList>
            <consortium name="The Broad Institute Genomics Platform"/>
            <consortium name="The Broad Institute Genome Sequencing Center for Infectious Disease"/>
            <person name="Wu L."/>
            <person name="Ma J."/>
        </authorList>
    </citation>
    <scope>NUCLEOTIDE SEQUENCE [LARGE SCALE GENOMIC DNA]</scope>
    <source>
        <strain evidence="3">JCM 17106</strain>
    </source>
</reference>
<name>A0ABP7X8U6_9FLAO</name>